<organism evidence="7 8">
    <name type="scientific">Rhodococcus opacus</name>
    <name type="common">Nocardia opaca</name>
    <dbReference type="NCBI Taxonomy" id="37919"/>
    <lineage>
        <taxon>Bacteria</taxon>
        <taxon>Bacillati</taxon>
        <taxon>Actinomycetota</taxon>
        <taxon>Actinomycetes</taxon>
        <taxon>Mycobacteriales</taxon>
        <taxon>Nocardiaceae</taxon>
        <taxon>Rhodococcus</taxon>
    </lineage>
</organism>
<dbReference type="Gene3D" id="3.40.190.290">
    <property type="match status" value="1"/>
</dbReference>
<protein>
    <submittedName>
        <fullName evidence="7">LysR family transcriptional regulator</fullName>
    </submittedName>
</protein>
<keyword evidence="3" id="KW-0238">DNA-binding</keyword>
<dbReference type="FunFam" id="1.10.10.10:FF:000001">
    <property type="entry name" value="LysR family transcriptional regulator"/>
    <property type="match status" value="1"/>
</dbReference>
<dbReference type="AlphaFoldDB" id="A0A076EP72"/>
<keyword evidence="2" id="KW-0805">Transcription regulation</keyword>
<name>A0A076EP72_RHOOP</name>
<dbReference type="Pfam" id="PF03466">
    <property type="entry name" value="LysR_substrate"/>
    <property type="match status" value="1"/>
</dbReference>
<dbReference type="Proteomes" id="UP000028488">
    <property type="component" value="Chromosome"/>
</dbReference>
<reference evidence="7 8" key="1">
    <citation type="submission" date="2014-07" db="EMBL/GenBank/DDBJ databases">
        <title>Genome Sequence of Rhodococcus opacus Strain R7, a Biodegrader of Mono- and Polycyclic Aromatic Hydrocarbons.</title>
        <authorList>
            <person name="Di Gennaro P."/>
            <person name="Zampolli J."/>
            <person name="Presti I."/>
            <person name="Cappelletti M."/>
            <person name="D'Ursi P."/>
            <person name="Orro A."/>
            <person name="Mezzelani A."/>
            <person name="Milanesi L."/>
        </authorList>
    </citation>
    <scope>NUCLEOTIDE SEQUENCE [LARGE SCALE GENOMIC DNA]</scope>
    <source>
        <strain evidence="7 8">R7</strain>
    </source>
</reference>
<evidence type="ECO:0000256" key="3">
    <source>
        <dbReference type="ARBA" id="ARBA00023125"/>
    </source>
</evidence>
<dbReference type="PROSITE" id="PS50931">
    <property type="entry name" value="HTH_LYSR"/>
    <property type="match status" value="1"/>
</dbReference>
<dbReference type="PRINTS" id="PR00039">
    <property type="entry name" value="HTHLYSR"/>
</dbReference>
<evidence type="ECO:0000259" key="6">
    <source>
        <dbReference type="PROSITE" id="PS50931"/>
    </source>
</evidence>
<dbReference type="InterPro" id="IPR036390">
    <property type="entry name" value="WH_DNA-bd_sf"/>
</dbReference>
<dbReference type="SUPFAM" id="SSF46785">
    <property type="entry name" value="Winged helix' DNA-binding domain"/>
    <property type="match status" value="1"/>
</dbReference>
<gene>
    <name evidence="7" type="ORF">EP51_25580</name>
</gene>
<dbReference type="GO" id="GO:0003677">
    <property type="term" value="F:DNA binding"/>
    <property type="evidence" value="ECO:0007669"/>
    <property type="project" value="UniProtKB-KW"/>
</dbReference>
<keyword evidence="4" id="KW-0010">Activator</keyword>
<comment type="similarity">
    <text evidence="1">Belongs to the LysR transcriptional regulatory family.</text>
</comment>
<dbReference type="GO" id="GO:2000142">
    <property type="term" value="P:regulation of DNA-templated transcription initiation"/>
    <property type="evidence" value="ECO:0007669"/>
    <property type="project" value="TreeGrafter"/>
</dbReference>
<feature type="domain" description="HTH lysR-type" evidence="6">
    <location>
        <begin position="1"/>
        <end position="58"/>
    </location>
</feature>
<proteinExistence type="inferred from homology"/>
<sequence>MDVKQLTALVAVADAGSVTRAAELLHLVQPAVTRQIHTLEQELGVPLFERSRAGMELTESGRLMLERARRVLSELERARAEIRPNPGVLQGIVTVGLLSSTSELLAERLVAAVLQEHPAVRLRIVSGYAGHVRQWLDAGDIDLGLLYNLKSTSSLNVRALLAENLWAVAPPDGGLDTGRPVTLEEVASHPVVMPSAPHGIRTLVAEACARLDIGLNIVVETNEVSIQKRLVRAGHGWTILPGIAVAGDVASGLLSAAPLHSPAVERTVVLALPSAPRIPPAVHAVADLLVRQMRDAVERGEWPSAHWKPDN</sequence>
<dbReference type="Pfam" id="PF00126">
    <property type="entry name" value="HTH_1"/>
    <property type="match status" value="1"/>
</dbReference>
<evidence type="ECO:0000256" key="1">
    <source>
        <dbReference type="ARBA" id="ARBA00009437"/>
    </source>
</evidence>
<dbReference type="PANTHER" id="PTHR30293">
    <property type="entry name" value="TRANSCRIPTIONAL REGULATORY PROTEIN NAC-RELATED"/>
    <property type="match status" value="1"/>
</dbReference>
<dbReference type="InterPro" id="IPR005119">
    <property type="entry name" value="LysR_subst-bd"/>
</dbReference>
<evidence type="ECO:0000256" key="2">
    <source>
        <dbReference type="ARBA" id="ARBA00023015"/>
    </source>
</evidence>
<dbReference type="SUPFAM" id="SSF53850">
    <property type="entry name" value="Periplasmic binding protein-like II"/>
    <property type="match status" value="1"/>
</dbReference>
<dbReference type="Gene3D" id="1.10.10.10">
    <property type="entry name" value="Winged helix-like DNA-binding domain superfamily/Winged helix DNA-binding domain"/>
    <property type="match status" value="1"/>
</dbReference>
<dbReference type="GO" id="GO:0003700">
    <property type="term" value="F:DNA-binding transcription factor activity"/>
    <property type="evidence" value="ECO:0007669"/>
    <property type="project" value="InterPro"/>
</dbReference>
<dbReference type="RefSeq" id="WP_037242845.1">
    <property type="nucleotide sequence ID" value="NZ_CP008947.1"/>
</dbReference>
<evidence type="ECO:0000313" key="8">
    <source>
        <dbReference type="Proteomes" id="UP000028488"/>
    </source>
</evidence>
<keyword evidence="5" id="KW-0804">Transcription</keyword>
<accession>A0A076EP72</accession>
<evidence type="ECO:0000313" key="7">
    <source>
        <dbReference type="EMBL" id="AII07825.1"/>
    </source>
</evidence>
<dbReference type="CDD" id="cd08433">
    <property type="entry name" value="PBP2_Nac"/>
    <property type="match status" value="1"/>
</dbReference>
<evidence type="ECO:0000256" key="5">
    <source>
        <dbReference type="ARBA" id="ARBA00023163"/>
    </source>
</evidence>
<dbReference type="eggNOG" id="COG0583">
    <property type="taxonomic scope" value="Bacteria"/>
</dbReference>
<evidence type="ECO:0000256" key="4">
    <source>
        <dbReference type="ARBA" id="ARBA00023159"/>
    </source>
</evidence>
<dbReference type="PANTHER" id="PTHR30293:SF0">
    <property type="entry name" value="NITROGEN ASSIMILATION REGULATORY PROTEIN NAC"/>
    <property type="match status" value="1"/>
</dbReference>
<dbReference type="InterPro" id="IPR000847">
    <property type="entry name" value="LysR_HTH_N"/>
</dbReference>
<dbReference type="EMBL" id="CP008947">
    <property type="protein sequence ID" value="AII07825.1"/>
    <property type="molecule type" value="Genomic_DNA"/>
</dbReference>
<dbReference type="InterPro" id="IPR036388">
    <property type="entry name" value="WH-like_DNA-bd_sf"/>
</dbReference>